<dbReference type="PANTHER" id="PTHR30629:SF2">
    <property type="entry name" value="PROPHAGE INTEGRASE INTS-RELATED"/>
    <property type="match status" value="1"/>
</dbReference>
<dbReference type="CDD" id="cd00801">
    <property type="entry name" value="INT_P4_C"/>
    <property type="match status" value="1"/>
</dbReference>
<evidence type="ECO:0000313" key="6">
    <source>
        <dbReference type="EMBL" id="TCT38624.1"/>
    </source>
</evidence>
<dbReference type="OrthoDB" id="5589990at2"/>
<gene>
    <name evidence="6" type="ORF">EC835_101644</name>
</gene>
<dbReference type="PANTHER" id="PTHR30629">
    <property type="entry name" value="PROPHAGE INTEGRASE"/>
    <property type="match status" value="1"/>
</dbReference>
<dbReference type="InterPro" id="IPR010998">
    <property type="entry name" value="Integrase_recombinase_N"/>
</dbReference>
<keyword evidence="4" id="KW-0233">DNA recombination</keyword>
<dbReference type="InterPro" id="IPR050808">
    <property type="entry name" value="Phage_Integrase"/>
</dbReference>
<dbReference type="InterPro" id="IPR038488">
    <property type="entry name" value="Integrase_DNA-bd_sf"/>
</dbReference>
<keyword evidence="3" id="KW-0238">DNA-binding</keyword>
<evidence type="ECO:0000256" key="2">
    <source>
        <dbReference type="ARBA" id="ARBA00022908"/>
    </source>
</evidence>
<name>A0A4R3NS56_9GAMM</name>
<comment type="similarity">
    <text evidence="1">Belongs to the 'phage' integrase family.</text>
</comment>
<proteinExistence type="inferred from homology"/>
<evidence type="ECO:0000259" key="5">
    <source>
        <dbReference type="PROSITE" id="PS51898"/>
    </source>
</evidence>
<dbReference type="GO" id="GO:0003677">
    <property type="term" value="F:DNA binding"/>
    <property type="evidence" value="ECO:0007669"/>
    <property type="project" value="UniProtKB-KW"/>
</dbReference>
<dbReference type="SUPFAM" id="SSF56349">
    <property type="entry name" value="DNA breaking-rejoining enzymes"/>
    <property type="match status" value="1"/>
</dbReference>
<keyword evidence="2" id="KW-0229">DNA integration</keyword>
<dbReference type="PROSITE" id="PS51898">
    <property type="entry name" value="TYR_RECOMBINASE"/>
    <property type="match status" value="1"/>
</dbReference>
<dbReference type="InterPro" id="IPR025166">
    <property type="entry name" value="Integrase_DNA_bind_dom"/>
</dbReference>
<evidence type="ECO:0000256" key="4">
    <source>
        <dbReference type="ARBA" id="ARBA00023172"/>
    </source>
</evidence>
<dbReference type="Pfam" id="PF00589">
    <property type="entry name" value="Phage_integrase"/>
    <property type="match status" value="1"/>
</dbReference>
<dbReference type="Pfam" id="PF13356">
    <property type="entry name" value="Arm-DNA-bind_3"/>
    <property type="match status" value="1"/>
</dbReference>
<dbReference type="Gene3D" id="1.10.443.10">
    <property type="entry name" value="Intergrase catalytic core"/>
    <property type="match status" value="1"/>
</dbReference>
<comment type="caution">
    <text evidence="6">The sequence shown here is derived from an EMBL/GenBank/DDBJ whole genome shotgun (WGS) entry which is preliminary data.</text>
</comment>
<evidence type="ECO:0000313" key="7">
    <source>
        <dbReference type="Proteomes" id="UP000295055"/>
    </source>
</evidence>
<dbReference type="GO" id="GO:0015074">
    <property type="term" value="P:DNA integration"/>
    <property type="evidence" value="ECO:0007669"/>
    <property type="project" value="UniProtKB-KW"/>
</dbReference>
<sequence>MSEINKLTDKKLKNIHGKEISKPVMIADGRGLSILVSKKGSISWSYSYRFEGKLSRMIIGQYPDLSLKQARDKRDQLRAILASGYDPKHAKLGEENSNVKITIKDAIEYWLTEYAAYNRKDFEMLRKKYKKNIYPYIGDLPVEEATTKDWIACFDRMKDTGPVAAGNLLLDSKQALKYCSVREYAKSDVLSLLSVSDVGKKKQKRERVLTNNELRTLFEALNNHQRISHYYKKLLILLLIFGSRTQEVRLSTWSEWDLDDKVWIVPAKNSKEGNKIYRPIPDRVVAWLKSFKGSKESYVLGELKEASNVSTFCRILWRRIGHSEHWTAHDLRRTFSTYLNDLGQPPHVVEQLVGHIMTGVMAVYNKSQYMNEKTVTLNIWLDELEKFGLKLDVIN</sequence>
<dbReference type="Gene3D" id="1.10.150.130">
    <property type="match status" value="1"/>
</dbReference>
<feature type="domain" description="Tyr recombinase" evidence="5">
    <location>
        <begin position="204"/>
        <end position="378"/>
    </location>
</feature>
<reference evidence="6 7" key="1">
    <citation type="submission" date="2019-03" db="EMBL/GenBank/DDBJ databases">
        <title>Genomic analyses of the natural microbiome of Caenorhabditis elegans.</title>
        <authorList>
            <person name="Samuel B."/>
        </authorList>
    </citation>
    <scope>NUCLEOTIDE SEQUENCE [LARGE SCALE GENOMIC DNA]</scope>
    <source>
        <strain evidence="6 7">JUb102</strain>
    </source>
</reference>
<dbReference type="EMBL" id="SMAS01000001">
    <property type="protein sequence ID" value="TCT38624.1"/>
    <property type="molecule type" value="Genomic_DNA"/>
</dbReference>
<evidence type="ECO:0000256" key="3">
    <source>
        <dbReference type="ARBA" id="ARBA00023125"/>
    </source>
</evidence>
<dbReference type="InterPro" id="IPR013762">
    <property type="entry name" value="Integrase-like_cat_sf"/>
</dbReference>
<evidence type="ECO:0000256" key="1">
    <source>
        <dbReference type="ARBA" id="ARBA00008857"/>
    </source>
</evidence>
<protein>
    <submittedName>
        <fullName evidence="6">Integrase</fullName>
    </submittedName>
</protein>
<dbReference type="GO" id="GO:0006310">
    <property type="term" value="P:DNA recombination"/>
    <property type="evidence" value="ECO:0007669"/>
    <property type="project" value="UniProtKB-KW"/>
</dbReference>
<dbReference type="InterPro" id="IPR011010">
    <property type="entry name" value="DNA_brk_join_enz"/>
</dbReference>
<accession>A0A4R3NS56</accession>
<dbReference type="InterPro" id="IPR002104">
    <property type="entry name" value="Integrase_catalytic"/>
</dbReference>
<dbReference type="Gene3D" id="3.30.160.390">
    <property type="entry name" value="Integrase, DNA-binding domain"/>
    <property type="match status" value="1"/>
</dbReference>
<dbReference type="Proteomes" id="UP000295055">
    <property type="component" value="Unassembled WGS sequence"/>
</dbReference>
<dbReference type="RefSeq" id="WP_132494898.1">
    <property type="nucleotide sequence ID" value="NZ_SMAS01000001.1"/>
</dbReference>
<organism evidence="6 7">
    <name type="scientific">Providencia alcalifaciens</name>
    <dbReference type="NCBI Taxonomy" id="126385"/>
    <lineage>
        <taxon>Bacteria</taxon>
        <taxon>Pseudomonadati</taxon>
        <taxon>Pseudomonadota</taxon>
        <taxon>Gammaproteobacteria</taxon>
        <taxon>Enterobacterales</taxon>
        <taxon>Morganellaceae</taxon>
        <taxon>Providencia</taxon>
    </lineage>
</organism>
<dbReference type="AlphaFoldDB" id="A0A4R3NS56"/>